<dbReference type="PANTHER" id="PTHR24031">
    <property type="entry name" value="RNA HELICASE"/>
    <property type="match status" value="1"/>
</dbReference>
<dbReference type="EMBL" id="JWZX01003083">
    <property type="protein sequence ID" value="KOO24538.1"/>
    <property type="molecule type" value="Genomic_DNA"/>
</dbReference>
<evidence type="ECO:0000313" key="10">
    <source>
        <dbReference type="Proteomes" id="UP000037460"/>
    </source>
</evidence>
<dbReference type="InterPro" id="IPR001650">
    <property type="entry name" value="Helicase_C-like"/>
</dbReference>
<comment type="caution">
    <text evidence="9">The sequence shown here is derived from an EMBL/GenBank/DDBJ whole genome shotgun (WGS) entry which is preliminary data.</text>
</comment>
<feature type="domain" description="Helicase ATP-binding" evidence="7">
    <location>
        <begin position="130"/>
        <end position="186"/>
    </location>
</feature>
<keyword evidence="3 5" id="KW-0067">ATP-binding</keyword>
<dbReference type="AlphaFoldDB" id="A0A0M0JE94"/>
<dbReference type="Gene3D" id="3.40.50.300">
    <property type="entry name" value="P-loop containing nucleotide triphosphate hydrolases"/>
    <property type="match status" value="2"/>
</dbReference>
<keyword evidence="5" id="KW-0347">Helicase</keyword>
<keyword evidence="4 5" id="KW-0694">RNA-binding</keyword>
<reference evidence="10" key="1">
    <citation type="journal article" date="2015" name="PLoS Genet.">
        <title>Genome Sequence and Transcriptome Analyses of Chrysochromulina tobin: Metabolic Tools for Enhanced Algal Fitness in the Prominent Order Prymnesiales (Haptophyceae).</title>
        <authorList>
            <person name="Hovde B.T."/>
            <person name="Deodato C.R."/>
            <person name="Hunsperger H.M."/>
            <person name="Ryken S.A."/>
            <person name="Yost W."/>
            <person name="Jha R.K."/>
            <person name="Patterson J."/>
            <person name="Monnat R.J. Jr."/>
            <person name="Barlow S.B."/>
            <person name="Starkenburg S.R."/>
            <person name="Cattolico R.A."/>
        </authorList>
    </citation>
    <scope>NUCLEOTIDE SEQUENCE</scope>
    <source>
        <strain evidence="10">CCMP291</strain>
    </source>
</reference>
<evidence type="ECO:0000256" key="5">
    <source>
        <dbReference type="RuleBase" id="RU365068"/>
    </source>
</evidence>
<feature type="compositionally biased region" description="Acidic residues" evidence="6">
    <location>
        <begin position="64"/>
        <end position="74"/>
    </location>
</feature>
<evidence type="ECO:0000256" key="2">
    <source>
        <dbReference type="ARBA" id="ARBA00022801"/>
    </source>
</evidence>
<dbReference type="InterPro" id="IPR014001">
    <property type="entry name" value="Helicase_ATP-bd"/>
</dbReference>
<evidence type="ECO:0000259" key="8">
    <source>
        <dbReference type="PROSITE" id="PS51194"/>
    </source>
</evidence>
<evidence type="ECO:0000313" key="9">
    <source>
        <dbReference type="EMBL" id="KOO24538.1"/>
    </source>
</evidence>
<dbReference type="InterPro" id="IPR011545">
    <property type="entry name" value="DEAD/DEAH_box_helicase_dom"/>
</dbReference>
<evidence type="ECO:0000256" key="4">
    <source>
        <dbReference type="ARBA" id="ARBA00022884"/>
    </source>
</evidence>
<dbReference type="GO" id="GO:0005524">
    <property type="term" value="F:ATP binding"/>
    <property type="evidence" value="ECO:0007669"/>
    <property type="project" value="UniProtKB-UniRule"/>
</dbReference>
<dbReference type="Proteomes" id="UP000037460">
    <property type="component" value="Unassembled WGS sequence"/>
</dbReference>
<feature type="domain" description="Helicase C-terminal" evidence="8">
    <location>
        <begin position="174"/>
        <end position="281"/>
    </location>
</feature>
<evidence type="ECO:0000256" key="1">
    <source>
        <dbReference type="ARBA" id="ARBA00022741"/>
    </source>
</evidence>
<dbReference type="EC" id="3.6.4.13" evidence="5"/>
<gene>
    <name evidence="9" type="ORF">Ctob_004949</name>
</gene>
<accession>A0A0M0JE94</accession>
<dbReference type="GO" id="GO:0016787">
    <property type="term" value="F:hydrolase activity"/>
    <property type="evidence" value="ECO:0007669"/>
    <property type="project" value="UniProtKB-KW"/>
</dbReference>
<dbReference type="SUPFAM" id="SSF52540">
    <property type="entry name" value="P-loop containing nucleoside triphosphate hydrolases"/>
    <property type="match status" value="1"/>
</dbReference>
<dbReference type="Pfam" id="PF00271">
    <property type="entry name" value="Helicase_C"/>
    <property type="match status" value="1"/>
</dbReference>
<comment type="similarity">
    <text evidence="5">Belongs to the DEAD box helicase family.</text>
</comment>
<dbReference type="PROSITE" id="PS51192">
    <property type="entry name" value="HELICASE_ATP_BIND_1"/>
    <property type="match status" value="1"/>
</dbReference>
<feature type="region of interest" description="Disordered" evidence="6">
    <location>
        <begin position="1"/>
        <end position="75"/>
    </location>
</feature>
<keyword evidence="2 5" id="KW-0378">Hydrolase</keyword>
<evidence type="ECO:0000259" key="7">
    <source>
        <dbReference type="PROSITE" id="PS51192"/>
    </source>
</evidence>
<proteinExistence type="inferred from homology"/>
<sequence length="281" mass="29731">MEVDLDDAFAGLPTVGDSLMGFDEGADSRLLPDDEKEEEEEASGPGDAEHDEGQEAADPLMPEGEPEAGVEDETSLPPWMHRAHASIIEARTPSTAMLGLDERLVAALGRLGVHQCFPVQAAVVPVVLAAHAARRAADVCVCAPTGSGKTLAYALPIVQALLPRVVTRLRALVLLPTRGLAAQLVNPRYFCVAGARYATPATLKEWMLTCGAQEKPRLLLLLLRGLLEAEAQEAEAEDVAEGGRAEGQTRVLIASDAMARGMDVEGVSVVINYDPPANIKG</sequence>
<dbReference type="InterPro" id="IPR027417">
    <property type="entry name" value="P-loop_NTPase"/>
</dbReference>
<dbReference type="Pfam" id="PF00270">
    <property type="entry name" value="DEAD"/>
    <property type="match status" value="1"/>
</dbReference>
<organism evidence="9 10">
    <name type="scientific">Chrysochromulina tobinii</name>
    <dbReference type="NCBI Taxonomy" id="1460289"/>
    <lineage>
        <taxon>Eukaryota</taxon>
        <taxon>Haptista</taxon>
        <taxon>Haptophyta</taxon>
        <taxon>Prymnesiophyceae</taxon>
        <taxon>Prymnesiales</taxon>
        <taxon>Chrysochromulinaceae</taxon>
        <taxon>Chrysochromulina</taxon>
    </lineage>
</organism>
<protein>
    <recommendedName>
        <fullName evidence="5">ATP-dependent RNA helicase</fullName>
        <ecNumber evidence="5">3.6.4.13</ecNumber>
    </recommendedName>
</protein>
<dbReference type="PROSITE" id="PS51194">
    <property type="entry name" value="HELICASE_CTER"/>
    <property type="match status" value="1"/>
</dbReference>
<keyword evidence="10" id="KW-1185">Reference proteome</keyword>
<keyword evidence="1 5" id="KW-0547">Nucleotide-binding</keyword>
<evidence type="ECO:0000256" key="3">
    <source>
        <dbReference type="ARBA" id="ARBA00022840"/>
    </source>
</evidence>
<comment type="catalytic activity">
    <reaction evidence="5">
        <text>ATP + H2O = ADP + phosphate + H(+)</text>
        <dbReference type="Rhea" id="RHEA:13065"/>
        <dbReference type="ChEBI" id="CHEBI:15377"/>
        <dbReference type="ChEBI" id="CHEBI:15378"/>
        <dbReference type="ChEBI" id="CHEBI:30616"/>
        <dbReference type="ChEBI" id="CHEBI:43474"/>
        <dbReference type="ChEBI" id="CHEBI:456216"/>
        <dbReference type="EC" id="3.6.4.13"/>
    </reaction>
</comment>
<dbReference type="GO" id="GO:0003724">
    <property type="term" value="F:RNA helicase activity"/>
    <property type="evidence" value="ECO:0007669"/>
    <property type="project" value="UniProtKB-EC"/>
</dbReference>
<dbReference type="GO" id="GO:0003723">
    <property type="term" value="F:RNA binding"/>
    <property type="evidence" value="ECO:0007669"/>
    <property type="project" value="UniProtKB-UniRule"/>
</dbReference>
<dbReference type="OrthoDB" id="3370at2759"/>
<comment type="domain">
    <text evidence="5">The Q motif is unique to and characteristic of the DEAD box family of RNA helicases and controls ATP binding and hydrolysis.</text>
</comment>
<evidence type="ECO:0000256" key="6">
    <source>
        <dbReference type="SAM" id="MobiDB-lite"/>
    </source>
</evidence>
<comment type="function">
    <text evidence="5">RNA helicase.</text>
</comment>
<name>A0A0M0JE94_9EUKA</name>